<dbReference type="PROSITE" id="PS51900">
    <property type="entry name" value="CB"/>
    <property type="match status" value="1"/>
</dbReference>
<dbReference type="InterPro" id="IPR011010">
    <property type="entry name" value="DNA_brk_join_enz"/>
</dbReference>
<dbReference type="Gene3D" id="1.10.150.130">
    <property type="match status" value="1"/>
</dbReference>
<dbReference type="SUPFAM" id="SSF47823">
    <property type="entry name" value="lambda integrase-like, N-terminal domain"/>
    <property type="match status" value="1"/>
</dbReference>
<comment type="caution">
    <text evidence="13">The sequence shown here is derived from an EMBL/GenBank/DDBJ whole genome shotgun (WGS) entry which is preliminary data.</text>
</comment>
<dbReference type="NCBIfam" id="NF001399">
    <property type="entry name" value="PRK00283.1"/>
    <property type="match status" value="1"/>
</dbReference>
<evidence type="ECO:0000259" key="11">
    <source>
        <dbReference type="PROSITE" id="PS51898"/>
    </source>
</evidence>
<dbReference type="InterPro" id="IPR010998">
    <property type="entry name" value="Integrase_recombinase_N"/>
</dbReference>
<dbReference type="Pfam" id="PF00589">
    <property type="entry name" value="Phage_integrase"/>
    <property type="match status" value="1"/>
</dbReference>
<dbReference type="GO" id="GO:0005737">
    <property type="term" value="C:cytoplasm"/>
    <property type="evidence" value="ECO:0007669"/>
    <property type="project" value="UniProtKB-SubCell"/>
</dbReference>
<feature type="active site" evidence="9">
    <location>
        <position position="316"/>
    </location>
</feature>
<dbReference type="eggNOG" id="COG4974">
    <property type="taxonomic scope" value="Bacteria"/>
</dbReference>
<dbReference type="InterPro" id="IPR002104">
    <property type="entry name" value="Integrase_catalytic"/>
</dbReference>
<keyword evidence="7 9" id="KW-0233">DNA recombination</keyword>
<dbReference type="PANTHER" id="PTHR30349:SF81">
    <property type="entry name" value="TYROSINE RECOMBINASE XERC"/>
    <property type="match status" value="1"/>
</dbReference>
<dbReference type="GO" id="GO:0003677">
    <property type="term" value="F:DNA binding"/>
    <property type="evidence" value="ECO:0007669"/>
    <property type="project" value="UniProtKB-UniRule"/>
</dbReference>
<dbReference type="InterPro" id="IPR013762">
    <property type="entry name" value="Integrase-like_cat_sf"/>
</dbReference>
<dbReference type="Proteomes" id="UP000004367">
    <property type="component" value="Unassembled WGS sequence"/>
</dbReference>
<dbReference type="SUPFAM" id="SSF56349">
    <property type="entry name" value="DNA breaking-rejoining enzymes"/>
    <property type="match status" value="1"/>
</dbReference>
<dbReference type="Gene3D" id="1.10.443.10">
    <property type="entry name" value="Intergrase catalytic core"/>
    <property type="match status" value="1"/>
</dbReference>
<feature type="active site" evidence="9">
    <location>
        <position position="233"/>
    </location>
</feature>
<keyword evidence="2 9" id="KW-0963">Cytoplasm</keyword>
<gene>
    <name evidence="9 13" type="primary">xerC</name>
    <name evidence="13" type="ORF">MOPEL_021_00430</name>
</gene>
<evidence type="ECO:0000256" key="5">
    <source>
        <dbReference type="ARBA" id="ARBA00022908"/>
    </source>
</evidence>
<keyword evidence="6 9" id="KW-0238">DNA-binding</keyword>
<feature type="active site" description="O-(3'-phospho-DNA)-tyrosine intermediate" evidence="9">
    <location>
        <position position="348"/>
    </location>
</feature>
<dbReference type="HAMAP" id="MF_01808">
    <property type="entry name" value="Recomb_XerC_XerD"/>
    <property type="match status" value="1"/>
</dbReference>
<accession>H5UPE8</accession>
<evidence type="ECO:0000256" key="1">
    <source>
        <dbReference type="ARBA" id="ARBA00004496"/>
    </source>
</evidence>
<comment type="subcellular location">
    <subcellularLocation>
        <location evidence="1 9">Cytoplasm</location>
    </subcellularLocation>
</comment>
<dbReference type="InterPro" id="IPR004107">
    <property type="entry name" value="Integrase_SAM-like_N"/>
</dbReference>
<reference evidence="13 14" key="1">
    <citation type="submission" date="2012-02" db="EMBL/GenBank/DDBJ databases">
        <title>Whole genome shotgun sequence of Mobilicoccus pelagius NBRC 104925.</title>
        <authorList>
            <person name="Yoshida Y."/>
            <person name="Hosoyama A."/>
            <person name="Tsuchikane K."/>
            <person name="Katsumata H."/>
            <person name="Yamazaki S."/>
            <person name="Fujita N."/>
        </authorList>
    </citation>
    <scope>NUCLEOTIDE SEQUENCE [LARGE SCALE GENOMIC DNA]</scope>
    <source>
        <strain evidence="13 14">NBRC 104925</strain>
    </source>
</reference>
<dbReference type="PANTHER" id="PTHR30349">
    <property type="entry name" value="PHAGE INTEGRASE-RELATED"/>
    <property type="match status" value="1"/>
</dbReference>
<feature type="active site" evidence="9">
    <location>
        <position position="313"/>
    </location>
</feature>
<dbReference type="STRING" id="1089455.MOPEL_021_00430"/>
<keyword evidence="14" id="KW-1185">Reference proteome</keyword>
<evidence type="ECO:0000259" key="12">
    <source>
        <dbReference type="PROSITE" id="PS51900"/>
    </source>
</evidence>
<keyword evidence="8 9" id="KW-0131">Cell cycle</keyword>
<name>H5UPE8_9MICO</name>
<comment type="similarity">
    <text evidence="9">Belongs to the 'phage' integrase family. XerC subfamily.</text>
</comment>
<keyword evidence="5 9" id="KW-0229">DNA integration</keyword>
<dbReference type="GO" id="GO:0006313">
    <property type="term" value="P:DNA transposition"/>
    <property type="evidence" value="ECO:0007669"/>
    <property type="project" value="UniProtKB-UniRule"/>
</dbReference>
<evidence type="ECO:0000256" key="8">
    <source>
        <dbReference type="ARBA" id="ARBA00023306"/>
    </source>
</evidence>
<evidence type="ECO:0000256" key="9">
    <source>
        <dbReference type="HAMAP-Rule" id="MF_01808"/>
    </source>
</evidence>
<protein>
    <recommendedName>
        <fullName evidence="9">Tyrosine recombinase XerC</fullName>
    </recommendedName>
</protein>
<dbReference type="InterPro" id="IPR023009">
    <property type="entry name" value="Tyrosine_recombinase_XerC/XerD"/>
</dbReference>
<evidence type="ECO:0000256" key="6">
    <source>
        <dbReference type="ARBA" id="ARBA00023125"/>
    </source>
</evidence>
<feature type="active site" evidence="9">
    <location>
        <position position="194"/>
    </location>
</feature>
<feature type="region of interest" description="Disordered" evidence="10">
    <location>
        <begin position="1"/>
        <end position="42"/>
    </location>
</feature>
<comment type="function">
    <text evidence="9">Site-specific tyrosine recombinase, which acts by catalyzing the cutting and rejoining of the recombining DNA molecules. The XerC-XerD complex is essential to convert dimers of the bacterial chromosome into monomers to permit their segregation at cell division. It also contributes to the segregational stability of plasmids.</text>
</comment>
<feature type="active site" evidence="9">
    <location>
        <position position="339"/>
    </location>
</feature>
<dbReference type="CDD" id="cd00798">
    <property type="entry name" value="INT_XerDC_C"/>
    <property type="match status" value="1"/>
</dbReference>
<dbReference type="GO" id="GO:0009037">
    <property type="term" value="F:tyrosine-based site-specific recombinase activity"/>
    <property type="evidence" value="ECO:0007669"/>
    <property type="project" value="UniProtKB-UniRule"/>
</dbReference>
<dbReference type="GO" id="GO:0051301">
    <property type="term" value="P:cell division"/>
    <property type="evidence" value="ECO:0007669"/>
    <property type="project" value="UniProtKB-KW"/>
</dbReference>
<evidence type="ECO:0000256" key="10">
    <source>
        <dbReference type="SAM" id="MobiDB-lite"/>
    </source>
</evidence>
<dbReference type="InterPro" id="IPR050090">
    <property type="entry name" value="Tyrosine_recombinase_XerCD"/>
</dbReference>
<sequence length="368" mass="38338">MTGPDPSSSPSATSSLVPGTTGGPAPAEPTGAGTTPTGTTRTLPARRAAWLAHLRIERGLAANTLRSYERDLDRYDAFLASRGIDDVTGVRRADVTEFVTAVREGTDGRRALSASSTARLLAAVRGFHRFCLLEGVVGEDVAAEVSPPSTPRRLPKAMSRDDVERLIAAAAETPGPVGLRDRALVETLYATGARISEVVGLVVDDLPDLTEGPTPPAVPGAPGAVPVVRLTGKGNKQRLVPVGGYATRALADYLTGGRPALVTRRPAGRGSRGGSGHELFLNTRGGPLSRQSAWGVVSAAADRAGLSGHVGPHTLRHSFATHLLEGGADVRVVQDLLGHADVTTTQIYTLVTAAHLRETYATAHPRAH</sequence>
<dbReference type="Pfam" id="PF02899">
    <property type="entry name" value="Phage_int_SAM_1"/>
    <property type="match status" value="1"/>
</dbReference>
<evidence type="ECO:0000256" key="2">
    <source>
        <dbReference type="ARBA" id="ARBA00022490"/>
    </source>
</evidence>
<keyword evidence="4 9" id="KW-0159">Chromosome partition</keyword>
<dbReference type="PROSITE" id="PS51898">
    <property type="entry name" value="TYR_RECOMBINASE"/>
    <property type="match status" value="1"/>
</dbReference>
<dbReference type="RefSeq" id="WP_009481504.1">
    <property type="nucleotide sequence ID" value="NZ_BAFE01000020.1"/>
</dbReference>
<feature type="domain" description="Core-binding (CB)" evidence="12">
    <location>
        <begin position="41"/>
        <end position="132"/>
    </location>
</feature>
<evidence type="ECO:0000256" key="3">
    <source>
        <dbReference type="ARBA" id="ARBA00022618"/>
    </source>
</evidence>
<dbReference type="AlphaFoldDB" id="H5UPE8"/>
<evidence type="ECO:0000313" key="13">
    <source>
        <dbReference type="EMBL" id="GAB47606.1"/>
    </source>
</evidence>
<dbReference type="EMBL" id="BAFE01000020">
    <property type="protein sequence ID" value="GAB47606.1"/>
    <property type="molecule type" value="Genomic_DNA"/>
</dbReference>
<keyword evidence="3 9" id="KW-0132">Cell division</keyword>
<evidence type="ECO:0000313" key="14">
    <source>
        <dbReference type="Proteomes" id="UP000004367"/>
    </source>
</evidence>
<organism evidence="13 14">
    <name type="scientific">Mobilicoccus pelagius NBRC 104925</name>
    <dbReference type="NCBI Taxonomy" id="1089455"/>
    <lineage>
        <taxon>Bacteria</taxon>
        <taxon>Bacillati</taxon>
        <taxon>Actinomycetota</taxon>
        <taxon>Actinomycetes</taxon>
        <taxon>Micrococcales</taxon>
        <taxon>Dermatophilaceae</taxon>
        <taxon>Mobilicoccus</taxon>
    </lineage>
</organism>
<proteinExistence type="inferred from homology"/>
<evidence type="ECO:0000256" key="4">
    <source>
        <dbReference type="ARBA" id="ARBA00022829"/>
    </source>
</evidence>
<dbReference type="GO" id="GO:0007059">
    <property type="term" value="P:chromosome segregation"/>
    <property type="evidence" value="ECO:0007669"/>
    <property type="project" value="UniProtKB-UniRule"/>
</dbReference>
<feature type="domain" description="Tyr recombinase" evidence="11">
    <location>
        <begin position="153"/>
        <end position="361"/>
    </location>
</feature>
<dbReference type="InterPro" id="IPR044068">
    <property type="entry name" value="CB"/>
</dbReference>
<comment type="subunit">
    <text evidence="9">Forms a cyclic heterotetrameric complex composed of two molecules of XerC and two molecules of XerD.</text>
</comment>
<evidence type="ECO:0000256" key="7">
    <source>
        <dbReference type="ARBA" id="ARBA00023172"/>
    </source>
</evidence>